<comment type="caution">
    <text evidence="2">The sequence shown here is derived from an EMBL/GenBank/DDBJ whole genome shotgun (WGS) entry which is preliminary data.</text>
</comment>
<accession>A0AAN9EVW6</accession>
<sequence>MRRLTFRVFKSIEVPFLNPTLQFNFRPPHPFPFIPHTTLYHNPPLSSFLSPFSIFSFFLSSFNVDPNTKGKERKKKRKRRKRKQESQPSPYYN</sequence>
<keyword evidence="3" id="KW-1185">Reference proteome</keyword>
<dbReference type="AlphaFoldDB" id="A0AAN9EVW6"/>
<name>A0AAN9EVW6_CROPI</name>
<evidence type="ECO:0000256" key="1">
    <source>
        <dbReference type="SAM" id="MobiDB-lite"/>
    </source>
</evidence>
<gene>
    <name evidence="2" type="ORF">RIF29_27212</name>
</gene>
<organism evidence="2 3">
    <name type="scientific">Crotalaria pallida</name>
    <name type="common">Smooth rattlebox</name>
    <name type="synonym">Crotalaria striata</name>
    <dbReference type="NCBI Taxonomy" id="3830"/>
    <lineage>
        <taxon>Eukaryota</taxon>
        <taxon>Viridiplantae</taxon>
        <taxon>Streptophyta</taxon>
        <taxon>Embryophyta</taxon>
        <taxon>Tracheophyta</taxon>
        <taxon>Spermatophyta</taxon>
        <taxon>Magnoliopsida</taxon>
        <taxon>eudicotyledons</taxon>
        <taxon>Gunneridae</taxon>
        <taxon>Pentapetalae</taxon>
        <taxon>rosids</taxon>
        <taxon>fabids</taxon>
        <taxon>Fabales</taxon>
        <taxon>Fabaceae</taxon>
        <taxon>Papilionoideae</taxon>
        <taxon>50 kb inversion clade</taxon>
        <taxon>genistoids sensu lato</taxon>
        <taxon>core genistoids</taxon>
        <taxon>Crotalarieae</taxon>
        <taxon>Crotalaria</taxon>
    </lineage>
</organism>
<evidence type="ECO:0000313" key="2">
    <source>
        <dbReference type="EMBL" id="KAK7260913.1"/>
    </source>
</evidence>
<dbReference type="Proteomes" id="UP001372338">
    <property type="component" value="Unassembled WGS sequence"/>
</dbReference>
<evidence type="ECO:0000313" key="3">
    <source>
        <dbReference type="Proteomes" id="UP001372338"/>
    </source>
</evidence>
<feature type="region of interest" description="Disordered" evidence="1">
    <location>
        <begin position="62"/>
        <end position="93"/>
    </location>
</feature>
<reference evidence="2 3" key="1">
    <citation type="submission" date="2024-01" db="EMBL/GenBank/DDBJ databases">
        <title>The genomes of 5 underutilized Papilionoideae crops provide insights into root nodulation and disease resistanc.</title>
        <authorList>
            <person name="Yuan L."/>
        </authorList>
    </citation>
    <scope>NUCLEOTIDE SEQUENCE [LARGE SCALE GENOMIC DNA]</scope>
    <source>
        <strain evidence="2">ZHUSHIDOU_FW_LH</strain>
        <tissue evidence="2">Leaf</tissue>
    </source>
</reference>
<proteinExistence type="predicted"/>
<dbReference type="EMBL" id="JAYWIO010000005">
    <property type="protein sequence ID" value="KAK7260913.1"/>
    <property type="molecule type" value="Genomic_DNA"/>
</dbReference>
<feature type="compositionally biased region" description="Basic residues" evidence="1">
    <location>
        <begin position="71"/>
        <end position="83"/>
    </location>
</feature>
<protein>
    <submittedName>
        <fullName evidence="2">Uncharacterized protein</fullName>
    </submittedName>
</protein>